<protein>
    <recommendedName>
        <fullName evidence="2">Retrotransposon gag domain-containing protein</fullName>
    </recommendedName>
</protein>
<reference evidence="3 4" key="1">
    <citation type="submission" date="2015-07" db="EMBL/GenBank/DDBJ databases">
        <authorList>
            <person name="Noorani M."/>
        </authorList>
    </citation>
    <scope>NUCLEOTIDE SEQUENCE [LARGE SCALE GENOMIC DNA]</scope>
    <source>
        <strain evidence="3">BBA 69670</strain>
    </source>
</reference>
<gene>
    <name evidence="3" type="ORF">RSOLAG22IIIB_09511</name>
</gene>
<evidence type="ECO:0000313" key="4">
    <source>
        <dbReference type="Proteomes" id="UP000044841"/>
    </source>
</evidence>
<accession>A0A0K6FYY3</accession>
<dbReference type="Proteomes" id="UP000044841">
    <property type="component" value="Unassembled WGS sequence"/>
</dbReference>
<name>A0A0K6FYY3_9AGAM</name>
<feature type="region of interest" description="Disordered" evidence="1">
    <location>
        <begin position="1"/>
        <end position="105"/>
    </location>
</feature>
<organism evidence="3 4">
    <name type="scientific">Rhizoctonia solani</name>
    <dbReference type="NCBI Taxonomy" id="456999"/>
    <lineage>
        <taxon>Eukaryota</taxon>
        <taxon>Fungi</taxon>
        <taxon>Dikarya</taxon>
        <taxon>Basidiomycota</taxon>
        <taxon>Agaricomycotina</taxon>
        <taxon>Agaricomycetes</taxon>
        <taxon>Cantharellales</taxon>
        <taxon>Ceratobasidiaceae</taxon>
        <taxon>Rhizoctonia</taxon>
    </lineage>
</organism>
<keyword evidence="4" id="KW-1185">Reference proteome</keyword>
<dbReference type="InterPro" id="IPR005162">
    <property type="entry name" value="Retrotrans_gag_dom"/>
</dbReference>
<evidence type="ECO:0000259" key="2">
    <source>
        <dbReference type="Pfam" id="PF03732"/>
    </source>
</evidence>
<feature type="compositionally biased region" description="Low complexity" evidence="1">
    <location>
        <begin position="78"/>
        <end position="101"/>
    </location>
</feature>
<evidence type="ECO:0000256" key="1">
    <source>
        <dbReference type="SAM" id="MobiDB-lite"/>
    </source>
</evidence>
<evidence type="ECO:0000313" key="3">
    <source>
        <dbReference type="EMBL" id="CUA71328.1"/>
    </source>
</evidence>
<feature type="domain" description="Retrotransposon gag" evidence="2">
    <location>
        <begin position="137"/>
        <end position="224"/>
    </location>
</feature>
<dbReference type="EMBL" id="CYGV01001232">
    <property type="protein sequence ID" value="CUA71328.1"/>
    <property type="molecule type" value="Genomic_DNA"/>
</dbReference>
<dbReference type="Pfam" id="PF03732">
    <property type="entry name" value="Retrotrans_gag"/>
    <property type="match status" value="1"/>
</dbReference>
<dbReference type="AlphaFoldDB" id="A0A0K6FYY3"/>
<sequence>MQSMKSSGTPTKSTRWSPYTVPKPPLKDRLQGPKKPLAQHLGLPPSTPPLPFSPGAVTVAGLGSPIAPKQRTPSPSIPAAAPRHATVPTTTPTPIAPPTAAKHPNMKEPKIWASFQRPNYPMEETLLLHILTLMKPGKAANWAQPIMEKIVSQDLAAPTMFQALTDLFFAAFSDPNASHAAMQQLHNLMQTFEANTYTTEFNNLVLDLKWSNKVALKAQYKQGLSFQVKSQLIQRNPYPQTLAALQEAAIKIDGLY</sequence>
<proteinExistence type="predicted"/>
<feature type="compositionally biased region" description="Polar residues" evidence="1">
    <location>
        <begin position="1"/>
        <end position="17"/>
    </location>
</feature>